<dbReference type="PROSITE" id="PS50191">
    <property type="entry name" value="CRAL_TRIO"/>
    <property type="match status" value="1"/>
</dbReference>
<dbReference type="InterPro" id="IPR022181">
    <property type="entry name" value="Bcl2-/adenovirus-E1B"/>
</dbReference>
<dbReference type="PANTHER" id="PTHR12112:SF12">
    <property type="entry name" value="BCL2_ADENOVIRUS E1B 19 KDA PROTEIN-INTERACTING PROTEIN 2"/>
    <property type="match status" value="1"/>
</dbReference>
<protein>
    <recommendedName>
        <fullName evidence="4">CRAL-TRIO domain-containing protein</fullName>
    </recommendedName>
</protein>
<proteinExistence type="predicted"/>
<dbReference type="GeneTree" id="ENSGT00940000158531"/>
<dbReference type="InterPro" id="IPR001251">
    <property type="entry name" value="CRAL-TRIO_dom"/>
</dbReference>
<dbReference type="GO" id="GO:0005737">
    <property type="term" value="C:cytoplasm"/>
    <property type="evidence" value="ECO:0007669"/>
    <property type="project" value="UniProtKB-SubCell"/>
</dbReference>
<dbReference type="Pfam" id="PF12496">
    <property type="entry name" value="BNIP2"/>
    <property type="match status" value="1"/>
</dbReference>
<dbReference type="RefSeq" id="XP_026031690.1">
    <property type="nucleotide sequence ID" value="XM_026175905.1"/>
</dbReference>
<keyword evidence="2" id="KW-0963">Cytoplasm</keyword>
<dbReference type="AlphaFoldDB" id="A0AAX7TJ90"/>
<gene>
    <name evidence="5" type="primary">BNIP2</name>
</gene>
<dbReference type="Proteomes" id="UP000265100">
    <property type="component" value="Chromosome 7"/>
</dbReference>
<keyword evidence="6" id="KW-1185">Reference proteome</keyword>
<dbReference type="CDD" id="cd00170">
    <property type="entry name" value="SEC14"/>
    <property type="match status" value="1"/>
</dbReference>
<dbReference type="Gene3D" id="3.40.525.10">
    <property type="entry name" value="CRAL-TRIO lipid binding domain"/>
    <property type="match status" value="1"/>
</dbReference>
<dbReference type="SUPFAM" id="SSF52087">
    <property type="entry name" value="CRAL/TRIO domain"/>
    <property type="match status" value="1"/>
</dbReference>
<reference evidence="5" key="3">
    <citation type="submission" date="2025-09" db="UniProtKB">
        <authorList>
            <consortium name="Ensembl"/>
        </authorList>
    </citation>
    <scope>IDENTIFICATION</scope>
</reference>
<dbReference type="Pfam" id="PF13716">
    <property type="entry name" value="CRAL_TRIO_2"/>
    <property type="match status" value="1"/>
</dbReference>
<evidence type="ECO:0000256" key="3">
    <source>
        <dbReference type="SAM" id="MobiDB-lite"/>
    </source>
</evidence>
<feature type="compositionally biased region" description="Basic and acidic residues" evidence="3">
    <location>
        <begin position="134"/>
        <end position="157"/>
    </location>
</feature>
<dbReference type="PANTHER" id="PTHR12112">
    <property type="entry name" value="BNIP - RELATED"/>
    <property type="match status" value="1"/>
</dbReference>
<feature type="compositionally biased region" description="Polar residues" evidence="3">
    <location>
        <begin position="79"/>
        <end position="88"/>
    </location>
</feature>
<accession>A0AAX7TJ90</accession>
<feature type="compositionally biased region" description="Acidic residues" evidence="3">
    <location>
        <begin position="209"/>
        <end position="221"/>
    </location>
</feature>
<dbReference type="InterPro" id="IPR036865">
    <property type="entry name" value="CRAL-TRIO_dom_sf"/>
</dbReference>
<evidence type="ECO:0000256" key="1">
    <source>
        <dbReference type="ARBA" id="ARBA00004496"/>
    </source>
</evidence>
<evidence type="ECO:0000313" key="6">
    <source>
        <dbReference type="Proteomes" id="UP000265100"/>
    </source>
</evidence>
<feature type="compositionally biased region" description="Polar residues" evidence="3">
    <location>
        <begin position="95"/>
        <end position="109"/>
    </location>
</feature>
<dbReference type="SMART" id="SM00516">
    <property type="entry name" value="SEC14"/>
    <property type="match status" value="1"/>
</dbReference>
<dbReference type="GeneID" id="113026779"/>
<feature type="domain" description="CRAL-TRIO" evidence="4">
    <location>
        <begin position="286"/>
        <end position="443"/>
    </location>
</feature>
<evidence type="ECO:0000313" key="5">
    <source>
        <dbReference type="Ensembl" id="ENSACLP00000053906.1"/>
    </source>
</evidence>
<organism evidence="5 6">
    <name type="scientific">Astatotilapia calliptera</name>
    <name type="common">Eastern happy</name>
    <name type="synonym">Chromis callipterus</name>
    <dbReference type="NCBI Taxonomy" id="8154"/>
    <lineage>
        <taxon>Eukaryota</taxon>
        <taxon>Metazoa</taxon>
        <taxon>Chordata</taxon>
        <taxon>Craniata</taxon>
        <taxon>Vertebrata</taxon>
        <taxon>Euteleostomi</taxon>
        <taxon>Actinopterygii</taxon>
        <taxon>Neopterygii</taxon>
        <taxon>Teleostei</taxon>
        <taxon>Neoteleostei</taxon>
        <taxon>Acanthomorphata</taxon>
        <taxon>Ovalentaria</taxon>
        <taxon>Cichlomorphae</taxon>
        <taxon>Cichliformes</taxon>
        <taxon>Cichlidae</taxon>
        <taxon>African cichlids</taxon>
        <taxon>Pseudocrenilabrinae</taxon>
        <taxon>Haplochromini</taxon>
        <taxon>Astatotilapia</taxon>
    </lineage>
</organism>
<dbReference type="Ensembl" id="ENSACLT00000077490.1">
    <property type="protein sequence ID" value="ENSACLP00000053906.1"/>
    <property type="gene ID" value="ENSACLG00000018595.2"/>
</dbReference>
<dbReference type="FunFam" id="3.40.525.10:FF:000001">
    <property type="entry name" value="BCL2/adenovirus E1B protein-interacting protein 2"/>
    <property type="match status" value="1"/>
</dbReference>
<reference evidence="5" key="2">
    <citation type="submission" date="2025-08" db="UniProtKB">
        <authorList>
            <consortium name="Ensembl"/>
        </authorList>
    </citation>
    <scope>IDENTIFICATION</scope>
</reference>
<sequence length="482" mass="54537">MASDVIESEAVLKGVSNMNLNNSSPDTVTPRRTLEDLGNRQTSSPSSSGVSGEGDDEETDELQNSTASAAEKGEEEFQDSLTKTSGTPQERKTPDNVQKQRGKSSTPVSVPQPRSPAGATGSLERQESVATTEARLRMEGVELKEEWQDEDFPRPLPEEEELEDELFAEASEAGNSGYAVNHGKKTKKKLAAPDISLTLDRSEGSLLSDELDESTELDLSDMDTPSDNSNEFEWEDDLPKPKPTELLQKGVESVHEYSASEEREDSRRWKMLRIGDQEHRVDMKAIEPYKRVISHGGYYGDGLNAVIVFAVCFMPESNQPNYRYIMENLFKYVIGTLELLVAENYMIVYLNGATSRKKMPTVGWLRKCYQQIDRRLRKNLKSLIIVHPSWFIRTLLALTKPFISSKFSQKIKYVYSLSDLADLVPMEYVSIPDCIKQFDEEKNRKSRKRYMHFHPGSASASSAFHKTNREMMSWLSEMHQDT</sequence>
<evidence type="ECO:0000256" key="2">
    <source>
        <dbReference type="ARBA" id="ARBA00022490"/>
    </source>
</evidence>
<evidence type="ECO:0000259" key="4">
    <source>
        <dbReference type="PROSITE" id="PS50191"/>
    </source>
</evidence>
<reference evidence="5" key="1">
    <citation type="submission" date="2018-05" db="EMBL/GenBank/DDBJ databases">
        <authorList>
            <person name="Datahose"/>
        </authorList>
    </citation>
    <scope>NUCLEOTIDE SEQUENCE</scope>
</reference>
<dbReference type="GO" id="GO:0006915">
    <property type="term" value="P:apoptotic process"/>
    <property type="evidence" value="ECO:0007669"/>
    <property type="project" value="TreeGrafter"/>
</dbReference>
<comment type="subcellular location">
    <subcellularLocation>
        <location evidence="1">Cytoplasm</location>
    </subcellularLocation>
</comment>
<name>A0AAX7TJ90_ASTCA</name>
<feature type="region of interest" description="Disordered" evidence="3">
    <location>
        <begin position="14"/>
        <end position="242"/>
    </location>
</feature>
<feature type="compositionally biased region" description="Polar residues" evidence="3">
    <location>
        <begin position="16"/>
        <end position="27"/>
    </location>
</feature>
<feature type="compositionally biased region" description="Acidic residues" evidence="3">
    <location>
        <begin position="158"/>
        <end position="167"/>
    </location>
</feature>